<reference evidence="3 4" key="1">
    <citation type="submission" date="2024-02" db="EMBL/GenBank/DDBJ databases">
        <title>De novo assembly and annotation of 12 fungi associated with fruit tree decline syndrome in Ontario, Canada.</title>
        <authorList>
            <person name="Sulman M."/>
            <person name="Ellouze W."/>
            <person name="Ilyukhin E."/>
        </authorList>
    </citation>
    <scope>NUCLEOTIDE SEQUENCE [LARGE SCALE GENOMIC DNA]</scope>
    <source>
        <strain evidence="3 4">M1-105</strain>
    </source>
</reference>
<feature type="region of interest" description="Disordered" evidence="1">
    <location>
        <begin position="241"/>
        <end position="509"/>
    </location>
</feature>
<evidence type="ECO:0000256" key="1">
    <source>
        <dbReference type="SAM" id="MobiDB-lite"/>
    </source>
</evidence>
<evidence type="ECO:0000313" key="4">
    <source>
        <dbReference type="Proteomes" id="UP001521116"/>
    </source>
</evidence>
<evidence type="ECO:0000313" key="3">
    <source>
        <dbReference type="EMBL" id="KAL1619714.1"/>
    </source>
</evidence>
<organism evidence="3 4">
    <name type="scientific">Neofusicoccum ribis</name>
    <dbReference type="NCBI Taxonomy" id="45134"/>
    <lineage>
        <taxon>Eukaryota</taxon>
        <taxon>Fungi</taxon>
        <taxon>Dikarya</taxon>
        <taxon>Ascomycota</taxon>
        <taxon>Pezizomycotina</taxon>
        <taxon>Dothideomycetes</taxon>
        <taxon>Dothideomycetes incertae sedis</taxon>
        <taxon>Botryosphaeriales</taxon>
        <taxon>Botryosphaeriaceae</taxon>
        <taxon>Neofusicoccum</taxon>
    </lineage>
</organism>
<feature type="compositionally biased region" description="Low complexity" evidence="1">
    <location>
        <begin position="482"/>
        <end position="494"/>
    </location>
</feature>
<sequence length="745" mass="80598">MSGAIITLELGDASAAAFSALSELHGQYKVTNSTTRILRDERGKITLGPAPLSPDPELGCLALITVDGWHMAFEAMTSGFTIQSPGAESLPNHQRHGIEIPASTEKHTWTILLRQGDKVSFSEGKLKFALTLKVEDDVKVDSSIPQTADEDAEDEVPETQEKEGPHTSIRRTRPGNVKPPKERTRVQVERSMQASSALRSTTPVRTTQSGSQMQAVAETPAINRKLPPIPLMEDSVPYDMADPKDLVSTDVSTPSAIKDSFAERSVDAPKPRVKMPSLELGSAATTASEVESEVEVANENTNANANGGRNEGRVEDENENTMPSTIPEEDNGVTDGTPMAASFTSASDGGAVQHTGDMEMEDANSSANHSTTPRPSADPSSNAGEDIDLGEDTETPKANPKRELRARPQPEVRIPAPRGKKRASPEKSPQASRPSKKSRKGTEQDESQDSLASSIRVRIDRTPASTIPLPARRSTADISEKSTPAATQTSSQSSRKPIKASSEATYRGKAPRVAFSNTKTIERDTPLKFLKRQGVQIVDKVTEKGCDVVCIGSASGALVKSAKLLLGLAFGKPIVSDNWLNKSVQTGKLLDTSSFPPLNAPKEWEWGDNEEDVSETLDIDRAELFKNRTFFITPALKKEYGSGYGDVEKILKAAGAKVISKAAREYKHTENTIILASEHGDLEAMTLSGTDKDEERRQCYTKDLISMSVLRGFLDIENEEFKIRPSGREKKGKGQAGGRKRKSGS</sequence>
<feature type="domain" description="BRCT" evidence="2">
    <location>
        <begin position="501"/>
        <end position="597"/>
    </location>
</feature>
<feature type="compositionally biased region" description="Acidic residues" evidence="1">
    <location>
        <begin position="148"/>
        <end position="158"/>
    </location>
</feature>
<feature type="compositionally biased region" description="Basic residues" evidence="1">
    <location>
        <begin position="730"/>
        <end position="745"/>
    </location>
</feature>
<keyword evidence="4" id="KW-1185">Reference proteome</keyword>
<dbReference type="Proteomes" id="UP001521116">
    <property type="component" value="Unassembled WGS sequence"/>
</dbReference>
<feature type="compositionally biased region" description="Polar residues" evidence="1">
    <location>
        <begin position="190"/>
        <end position="214"/>
    </location>
</feature>
<dbReference type="CDD" id="cd17744">
    <property type="entry name" value="BRCT_MDC1_rpt1"/>
    <property type="match status" value="1"/>
</dbReference>
<feature type="compositionally biased region" description="Basic and acidic residues" evidence="1">
    <location>
        <begin position="260"/>
        <end position="270"/>
    </location>
</feature>
<feature type="compositionally biased region" description="Low complexity" evidence="1">
    <location>
        <begin position="297"/>
        <end position="308"/>
    </location>
</feature>
<dbReference type="InterPro" id="IPR001357">
    <property type="entry name" value="BRCT_dom"/>
</dbReference>
<dbReference type="SUPFAM" id="SSF52113">
    <property type="entry name" value="BRCT domain"/>
    <property type="match status" value="1"/>
</dbReference>
<feature type="compositionally biased region" description="Polar residues" evidence="1">
    <location>
        <begin position="363"/>
        <end position="383"/>
    </location>
</feature>
<feature type="compositionally biased region" description="Basic and acidic residues" evidence="1">
    <location>
        <begin position="400"/>
        <end position="410"/>
    </location>
</feature>
<feature type="compositionally biased region" description="Basic and acidic residues" evidence="1">
    <location>
        <begin position="179"/>
        <end position="188"/>
    </location>
</feature>
<comment type="caution">
    <text evidence="3">The sequence shown here is derived from an EMBL/GenBank/DDBJ whole genome shotgun (WGS) entry which is preliminary data.</text>
</comment>
<evidence type="ECO:0000259" key="2">
    <source>
        <dbReference type="PROSITE" id="PS50172"/>
    </source>
</evidence>
<accession>A0ABR3SGK4</accession>
<proteinExistence type="predicted"/>
<dbReference type="Gene3D" id="3.40.50.10190">
    <property type="entry name" value="BRCT domain"/>
    <property type="match status" value="2"/>
</dbReference>
<protein>
    <recommendedName>
        <fullName evidence="2">BRCT domain-containing protein</fullName>
    </recommendedName>
</protein>
<gene>
    <name evidence="3" type="ORF">SLS56_010014</name>
</gene>
<dbReference type="PROSITE" id="PS50172">
    <property type="entry name" value="BRCT"/>
    <property type="match status" value="1"/>
</dbReference>
<name>A0ABR3SGK4_9PEZI</name>
<feature type="region of interest" description="Disordered" evidence="1">
    <location>
        <begin position="724"/>
        <end position="745"/>
    </location>
</feature>
<dbReference type="InterPro" id="IPR036420">
    <property type="entry name" value="BRCT_dom_sf"/>
</dbReference>
<feature type="region of interest" description="Disordered" evidence="1">
    <location>
        <begin position="140"/>
        <end position="215"/>
    </location>
</feature>
<dbReference type="SMART" id="SM00292">
    <property type="entry name" value="BRCT"/>
    <property type="match status" value="1"/>
</dbReference>
<dbReference type="EMBL" id="JAJVDC020000183">
    <property type="protein sequence ID" value="KAL1619714.1"/>
    <property type="molecule type" value="Genomic_DNA"/>
</dbReference>